<name>A0A1R2B6P5_9CILI</name>
<dbReference type="InterPro" id="IPR036770">
    <property type="entry name" value="Ankyrin_rpt-contain_sf"/>
</dbReference>
<keyword evidence="5" id="KW-1185">Reference proteome</keyword>
<dbReference type="PROSITE" id="PS50088">
    <property type="entry name" value="ANK_REPEAT"/>
    <property type="match status" value="1"/>
</dbReference>
<dbReference type="Proteomes" id="UP000187209">
    <property type="component" value="Unassembled WGS sequence"/>
</dbReference>
<evidence type="ECO:0000313" key="4">
    <source>
        <dbReference type="EMBL" id="OMJ72448.1"/>
    </source>
</evidence>
<keyword evidence="1" id="KW-0677">Repeat</keyword>
<gene>
    <name evidence="4" type="ORF">SteCoe_29102</name>
</gene>
<reference evidence="4 5" key="1">
    <citation type="submission" date="2016-11" db="EMBL/GenBank/DDBJ databases">
        <title>The macronuclear genome of Stentor coeruleus: a giant cell with tiny introns.</title>
        <authorList>
            <person name="Slabodnick M."/>
            <person name="Ruby J.G."/>
            <person name="Reiff S.B."/>
            <person name="Swart E.C."/>
            <person name="Gosai S."/>
            <person name="Prabakaran S."/>
            <person name="Witkowska E."/>
            <person name="Larue G.E."/>
            <person name="Fisher S."/>
            <person name="Freeman R.M."/>
            <person name="Gunawardena J."/>
            <person name="Chu W."/>
            <person name="Stover N.A."/>
            <person name="Gregory B.D."/>
            <person name="Nowacki M."/>
            <person name="Derisi J."/>
            <person name="Roy S.W."/>
            <person name="Marshall W.F."/>
            <person name="Sood P."/>
        </authorList>
    </citation>
    <scope>NUCLEOTIDE SEQUENCE [LARGE SCALE GENOMIC DNA]</scope>
    <source>
        <strain evidence="4">WM001</strain>
    </source>
</reference>
<dbReference type="Gene3D" id="1.25.40.20">
    <property type="entry name" value="Ankyrin repeat-containing domain"/>
    <property type="match status" value="1"/>
</dbReference>
<evidence type="ECO:0000256" key="1">
    <source>
        <dbReference type="ARBA" id="ARBA00022737"/>
    </source>
</evidence>
<accession>A0A1R2B6P5</accession>
<dbReference type="InterPro" id="IPR002110">
    <property type="entry name" value="Ankyrin_rpt"/>
</dbReference>
<protein>
    <submittedName>
        <fullName evidence="4">Uncharacterized protein</fullName>
    </submittedName>
</protein>
<dbReference type="Pfam" id="PF12796">
    <property type="entry name" value="Ank_2"/>
    <property type="match status" value="1"/>
</dbReference>
<dbReference type="AlphaFoldDB" id="A0A1R2B6P5"/>
<dbReference type="PANTHER" id="PTHR24198">
    <property type="entry name" value="ANKYRIN REPEAT AND PROTEIN KINASE DOMAIN-CONTAINING PROTEIN"/>
    <property type="match status" value="1"/>
</dbReference>
<dbReference type="SMART" id="SM00248">
    <property type="entry name" value="ANK"/>
    <property type="match status" value="2"/>
</dbReference>
<evidence type="ECO:0000256" key="2">
    <source>
        <dbReference type="ARBA" id="ARBA00023043"/>
    </source>
</evidence>
<dbReference type="SUPFAM" id="SSF48403">
    <property type="entry name" value="Ankyrin repeat"/>
    <property type="match status" value="1"/>
</dbReference>
<dbReference type="EMBL" id="MPUH01000900">
    <property type="protein sequence ID" value="OMJ72448.1"/>
    <property type="molecule type" value="Genomic_DNA"/>
</dbReference>
<keyword evidence="2 3" id="KW-0040">ANK repeat</keyword>
<dbReference type="PROSITE" id="PS50297">
    <property type="entry name" value="ANK_REP_REGION"/>
    <property type="match status" value="1"/>
</dbReference>
<feature type="repeat" description="ANK" evidence="3">
    <location>
        <begin position="131"/>
        <end position="163"/>
    </location>
</feature>
<evidence type="ECO:0000256" key="3">
    <source>
        <dbReference type="PROSITE-ProRule" id="PRU00023"/>
    </source>
</evidence>
<sequence length="231" mass="27068">MEETENNEYERSHSPLKYKSKWPLLRNVIRAISLFKSHEVNEAKDVNELIHEINAIPTDKVYRLKRNRSRENSAYIVAIKDLRREQSLIQCVERGKPEDLDQIKLEIEQDPYKLLRNSTHPFSLINKRNREGQTPLYIACKNGNVEVVMLLLAEGADYLMTSIVDGEEETNLEVSVRWGHFKIVEELLKKKWSKNILEKAKKMCRSPEMIGLFKKGMTKKSKWFLCCCIKS</sequence>
<evidence type="ECO:0000313" key="5">
    <source>
        <dbReference type="Proteomes" id="UP000187209"/>
    </source>
</evidence>
<dbReference type="OrthoDB" id="406883at2759"/>
<dbReference type="GO" id="GO:0005737">
    <property type="term" value="C:cytoplasm"/>
    <property type="evidence" value="ECO:0007669"/>
    <property type="project" value="TreeGrafter"/>
</dbReference>
<proteinExistence type="predicted"/>
<dbReference type="PANTHER" id="PTHR24198:SF190">
    <property type="entry name" value="DYNEIN HEAVY CHAIN 12, AXONEMAL-LIKE"/>
    <property type="match status" value="1"/>
</dbReference>
<comment type="caution">
    <text evidence="4">The sequence shown here is derived from an EMBL/GenBank/DDBJ whole genome shotgun (WGS) entry which is preliminary data.</text>
</comment>
<organism evidence="4 5">
    <name type="scientific">Stentor coeruleus</name>
    <dbReference type="NCBI Taxonomy" id="5963"/>
    <lineage>
        <taxon>Eukaryota</taxon>
        <taxon>Sar</taxon>
        <taxon>Alveolata</taxon>
        <taxon>Ciliophora</taxon>
        <taxon>Postciliodesmatophora</taxon>
        <taxon>Heterotrichea</taxon>
        <taxon>Heterotrichida</taxon>
        <taxon>Stentoridae</taxon>
        <taxon>Stentor</taxon>
    </lineage>
</organism>